<organism evidence="2 3">
    <name type="scientific">Agaribacillus aureus</name>
    <dbReference type="NCBI Taxonomy" id="3051825"/>
    <lineage>
        <taxon>Bacteria</taxon>
        <taxon>Pseudomonadati</taxon>
        <taxon>Bacteroidota</taxon>
        <taxon>Cytophagia</taxon>
        <taxon>Cytophagales</taxon>
        <taxon>Splendidivirgaceae</taxon>
        <taxon>Agaribacillus</taxon>
    </lineage>
</organism>
<dbReference type="Proteomes" id="UP001172083">
    <property type="component" value="Unassembled WGS sequence"/>
</dbReference>
<feature type="transmembrane region" description="Helical" evidence="1">
    <location>
        <begin position="249"/>
        <end position="267"/>
    </location>
</feature>
<reference evidence="2" key="1">
    <citation type="submission" date="2023-06" db="EMBL/GenBank/DDBJ databases">
        <title>Genomic of Agaribacillus aureum.</title>
        <authorList>
            <person name="Wang G."/>
        </authorList>
    </citation>
    <scope>NUCLEOTIDE SEQUENCE</scope>
    <source>
        <strain evidence="2">BMA12</strain>
    </source>
</reference>
<keyword evidence="3" id="KW-1185">Reference proteome</keyword>
<accession>A0ABT8LGJ0</accession>
<sequence length="284" mass="31289">MRYSPFLTFCLLFIFTNHVTSQDMPLQASAEAVSVHWIHKNPYTKSSLPSVLRQHASITSITGNMNSAPSLVSDAEASAGQNGAEPGLHVYTTGSGPAYIAFAHDLKHKIYTATDDNYKPVSRTGRTLGYSSPQDVTYKKYFHTISGFPNYAADTSEQKLRIVKKGRFIYDNQPPQKIWSGLNYSEAYNAVLQQYPEAYLESKKARYNAYGMMVGLSVVTILSAIELAKTIDDANKVNSGMLVDGGFKVGDLVPLLIASGFTLYFTVKTKKHSKKAIAIVNQGY</sequence>
<dbReference type="EMBL" id="JAUJEB010000012">
    <property type="protein sequence ID" value="MDN5216913.1"/>
    <property type="molecule type" value="Genomic_DNA"/>
</dbReference>
<proteinExistence type="predicted"/>
<keyword evidence="1" id="KW-0472">Membrane</keyword>
<keyword evidence="1" id="KW-1133">Transmembrane helix</keyword>
<name>A0ABT8LGJ0_9BACT</name>
<evidence type="ECO:0000256" key="1">
    <source>
        <dbReference type="SAM" id="Phobius"/>
    </source>
</evidence>
<feature type="transmembrane region" description="Helical" evidence="1">
    <location>
        <begin position="209"/>
        <end position="228"/>
    </location>
</feature>
<comment type="caution">
    <text evidence="2">The sequence shown here is derived from an EMBL/GenBank/DDBJ whole genome shotgun (WGS) entry which is preliminary data.</text>
</comment>
<dbReference type="RefSeq" id="WP_346762251.1">
    <property type="nucleotide sequence ID" value="NZ_JAUJEB010000012.1"/>
</dbReference>
<evidence type="ECO:0000313" key="2">
    <source>
        <dbReference type="EMBL" id="MDN5216913.1"/>
    </source>
</evidence>
<gene>
    <name evidence="2" type="ORF">QQ020_32885</name>
</gene>
<keyword evidence="1" id="KW-0812">Transmembrane</keyword>
<protein>
    <submittedName>
        <fullName evidence="2">Uncharacterized protein</fullName>
    </submittedName>
</protein>
<evidence type="ECO:0000313" key="3">
    <source>
        <dbReference type="Proteomes" id="UP001172083"/>
    </source>
</evidence>